<sequence>MAANSFVYQPLADPGGQIRLVEVIAQQADKPLGLSLTIHSMADDVPFCAISYTWGDGTLMDKILINGCSLMVTKNCYYALTQVHARYPSCPGRPFYFWIDSICINQNDHHEKSYQVEMMGEIYTKASKVLACIGPQADNSQMLRKVLDGVQELSPQLYADRETLSFNAYGDITDGAISRIEEFIQEYLQDVTTSRQDYGVCFRKAFLAFVNRSYWSRIWIIQEIAATTKSGSQLEILCGPDSFSKSEVNLCFYIGGQMFNDMPRGTSAEVRYKFVKHSFQFVLGVHASTPIPAKKVLLYMEQSHFKCARPEDKVYGLLSLIKWPDGIAPIRPVYEPSPILDLAQLFTSITSDPDLNVWRVLESLEVYHDHELLRPLVEARMKSPPELLGRGKYPSMSFKMECDFLRIFENDEGRLAANLTGPYGDSPSNEVDKKVTILKGTCNGDDQVKLLFSGSDESRIAFSYSGAA</sequence>
<dbReference type="OrthoDB" id="2157530at2759"/>
<proteinExistence type="predicted"/>
<dbReference type="PANTHER" id="PTHR24148:SF73">
    <property type="entry name" value="HET DOMAIN PROTEIN (AFU_ORTHOLOGUE AFUA_8G01020)"/>
    <property type="match status" value="1"/>
</dbReference>
<reference evidence="2" key="1">
    <citation type="submission" date="2020-01" db="EMBL/GenBank/DDBJ databases">
        <title>Identification and distribution of gene clusters putatively required for synthesis of sphingolipid metabolism inhibitors in phylogenetically diverse species of the filamentous fungus Fusarium.</title>
        <authorList>
            <person name="Kim H.-S."/>
            <person name="Busman M."/>
            <person name="Brown D.W."/>
            <person name="Divon H."/>
            <person name="Uhlig S."/>
            <person name="Proctor R.H."/>
        </authorList>
    </citation>
    <scope>NUCLEOTIDE SEQUENCE</scope>
    <source>
        <strain evidence="2">NRRL 53441</strain>
    </source>
</reference>
<name>A0A8H4NPM3_9HYPO</name>
<accession>A0A8H4NPM3</accession>
<evidence type="ECO:0000313" key="3">
    <source>
        <dbReference type="Proteomes" id="UP000605986"/>
    </source>
</evidence>
<dbReference type="Pfam" id="PF06985">
    <property type="entry name" value="HET"/>
    <property type="match status" value="1"/>
</dbReference>
<feature type="domain" description="Heterokaryon incompatibility" evidence="1">
    <location>
        <begin position="48"/>
        <end position="223"/>
    </location>
</feature>
<protein>
    <submittedName>
        <fullName evidence="2">Heterokaryon incompatibility protein 6, OR allele</fullName>
    </submittedName>
</protein>
<evidence type="ECO:0000259" key="1">
    <source>
        <dbReference type="Pfam" id="PF06985"/>
    </source>
</evidence>
<dbReference type="InterPro" id="IPR052895">
    <property type="entry name" value="HetReg/Transcr_Mod"/>
</dbReference>
<keyword evidence="3" id="KW-1185">Reference proteome</keyword>
<dbReference type="AlphaFoldDB" id="A0A8H4NPM3"/>
<dbReference type="Proteomes" id="UP000605986">
    <property type="component" value="Unassembled WGS sequence"/>
</dbReference>
<dbReference type="InterPro" id="IPR010730">
    <property type="entry name" value="HET"/>
</dbReference>
<gene>
    <name evidence="2" type="ORF">F53441_10044</name>
</gene>
<dbReference type="PANTHER" id="PTHR24148">
    <property type="entry name" value="ANKYRIN REPEAT DOMAIN-CONTAINING PROTEIN 39 HOMOLOG-RELATED"/>
    <property type="match status" value="1"/>
</dbReference>
<evidence type="ECO:0000313" key="2">
    <source>
        <dbReference type="EMBL" id="KAF4446294.1"/>
    </source>
</evidence>
<comment type="caution">
    <text evidence="2">The sequence shown here is derived from an EMBL/GenBank/DDBJ whole genome shotgun (WGS) entry which is preliminary data.</text>
</comment>
<organism evidence="2 3">
    <name type="scientific">Fusarium austroafricanum</name>
    <dbReference type="NCBI Taxonomy" id="2364996"/>
    <lineage>
        <taxon>Eukaryota</taxon>
        <taxon>Fungi</taxon>
        <taxon>Dikarya</taxon>
        <taxon>Ascomycota</taxon>
        <taxon>Pezizomycotina</taxon>
        <taxon>Sordariomycetes</taxon>
        <taxon>Hypocreomycetidae</taxon>
        <taxon>Hypocreales</taxon>
        <taxon>Nectriaceae</taxon>
        <taxon>Fusarium</taxon>
        <taxon>Fusarium concolor species complex</taxon>
    </lineage>
</organism>
<dbReference type="EMBL" id="JAADJG010000468">
    <property type="protein sequence ID" value="KAF4446294.1"/>
    <property type="molecule type" value="Genomic_DNA"/>
</dbReference>